<proteinExistence type="predicted"/>
<organism evidence="1 3">
    <name type="scientific">Holothuria leucospilota</name>
    <name type="common">Black long sea cucumber</name>
    <name type="synonym">Mertensiothuria leucospilota</name>
    <dbReference type="NCBI Taxonomy" id="206669"/>
    <lineage>
        <taxon>Eukaryota</taxon>
        <taxon>Metazoa</taxon>
        <taxon>Echinodermata</taxon>
        <taxon>Eleutherozoa</taxon>
        <taxon>Echinozoa</taxon>
        <taxon>Holothuroidea</taxon>
        <taxon>Aspidochirotacea</taxon>
        <taxon>Aspidochirotida</taxon>
        <taxon>Holothuriidae</taxon>
        <taxon>Holothuria</taxon>
    </lineage>
</organism>
<dbReference type="Proteomes" id="UP001152320">
    <property type="component" value="Chromosome 22"/>
</dbReference>
<evidence type="ECO:0000313" key="3">
    <source>
        <dbReference type="Proteomes" id="UP001152320"/>
    </source>
</evidence>
<evidence type="ECO:0000313" key="2">
    <source>
        <dbReference type="EMBL" id="KAJ8036937.1"/>
    </source>
</evidence>
<dbReference type="AlphaFoldDB" id="A0A9Q1BDE2"/>
<reference evidence="1" key="1">
    <citation type="submission" date="2021-10" db="EMBL/GenBank/DDBJ databases">
        <title>Tropical sea cucumber genome reveals ecological adaptation and Cuvierian tubules defense mechanism.</title>
        <authorList>
            <person name="Chen T."/>
        </authorList>
    </citation>
    <scope>NUCLEOTIDE SEQUENCE</scope>
    <source>
        <strain evidence="1">Nanhai2018</strain>
        <tissue evidence="1">Muscle</tissue>
    </source>
</reference>
<dbReference type="Proteomes" id="UP001152320">
    <property type="component" value="Chromosome 8"/>
</dbReference>
<evidence type="ECO:0000313" key="1">
    <source>
        <dbReference type="EMBL" id="KAJ8020522.1"/>
    </source>
</evidence>
<comment type="caution">
    <text evidence="1">The sequence shown here is derived from an EMBL/GenBank/DDBJ whole genome shotgun (WGS) entry which is preliminary data.</text>
</comment>
<dbReference type="EMBL" id="JAIZAY010000022">
    <property type="protein sequence ID" value="KAJ8020522.1"/>
    <property type="molecule type" value="Genomic_DNA"/>
</dbReference>
<gene>
    <name evidence="2" type="ORF">HOLleu_17606</name>
    <name evidence="1" type="ORF">HOLleu_40132</name>
</gene>
<sequence length="121" mass="14091">MEVRRTRRKKICAAMILQMYSSEREIQNVLMIGQTMTTLPILARAIRRNKVPRVHAFAEHTVLQYDDLDFKFHFRLQRCTVEVLLHQLGNSSIPTPENSFGGTKALTLKKQLLMFLWFAGK</sequence>
<dbReference type="OrthoDB" id="2668416at2759"/>
<accession>A0A9Q1BDE2</accession>
<name>A0A9Q1BDE2_HOLLE</name>
<keyword evidence="3" id="KW-1185">Reference proteome</keyword>
<protein>
    <submittedName>
        <fullName evidence="1">Uncharacterized protein</fullName>
    </submittedName>
</protein>
<dbReference type="EMBL" id="JAIZAY010000008">
    <property type="protein sequence ID" value="KAJ8036937.1"/>
    <property type="molecule type" value="Genomic_DNA"/>
</dbReference>